<name>A0A9D4Y7Q2_PEA</name>
<dbReference type="Gramene" id="Psat02G0139900-T1">
    <property type="protein sequence ID" value="KAI5434546.1"/>
    <property type="gene ID" value="KIW84_021399"/>
</dbReference>
<sequence>MLAGENIELVSMDFTWLWCDSFGEFYLIKQLAGQVCHPEVLLDCTSLSSSLLTGRIFVEFHDGCWKLIDSGEGSDAPLASLDVHGIKESLLHMMLQRIEISFKESIRRNVQNEVEMQNGNTVGKLKIEVVEIAMDRDCGTDIYCPTSVCMVL</sequence>
<evidence type="ECO:0000313" key="2">
    <source>
        <dbReference type="Proteomes" id="UP001058974"/>
    </source>
</evidence>
<keyword evidence="2" id="KW-1185">Reference proteome</keyword>
<dbReference type="GO" id="GO:0006357">
    <property type="term" value="P:regulation of transcription by RNA polymerase II"/>
    <property type="evidence" value="ECO:0007669"/>
    <property type="project" value="InterPro"/>
</dbReference>
<dbReference type="InterPro" id="IPR044977">
    <property type="entry name" value="RLT1-3"/>
</dbReference>
<organism evidence="1 2">
    <name type="scientific">Pisum sativum</name>
    <name type="common">Garden pea</name>
    <name type="synonym">Lathyrus oleraceus</name>
    <dbReference type="NCBI Taxonomy" id="3888"/>
    <lineage>
        <taxon>Eukaryota</taxon>
        <taxon>Viridiplantae</taxon>
        <taxon>Streptophyta</taxon>
        <taxon>Embryophyta</taxon>
        <taxon>Tracheophyta</taxon>
        <taxon>Spermatophyta</taxon>
        <taxon>Magnoliopsida</taxon>
        <taxon>eudicotyledons</taxon>
        <taxon>Gunneridae</taxon>
        <taxon>Pentapetalae</taxon>
        <taxon>rosids</taxon>
        <taxon>fabids</taxon>
        <taxon>Fabales</taxon>
        <taxon>Fabaceae</taxon>
        <taxon>Papilionoideae</taxon>
        <taxon>50 kb inversion clade</taxon>
        <taxon>NPAAA clade</taxon>
        <taxon>Hologalegina</taxon>
        <taxon>IRL clade</taxon>
        <taxon>Fabeae</taxon>
        <taxon>Lathyrus</taxon>
    </lineage>
</organism>
<gene>
    <name evidence="1" type="ORF">KIW84_021399</name>
</gene>
<evidence type="ECO:0000313" key="1">
    <source>
        <dbReference type="EMBL" id="KAI5434546.1"/>
    </source>
</evidence>
<dbReference type="PANTHER" id="PTHR36968:SF5">
    <property type="entry name" value="HOMEOBOX-DDT DOMAIN PROTEIN RLT2"/>
    <property type="match status" value="1"/>
</dbReference>
<dbReference type="EMBL" id="JAMSHJ010000002">
    <property type="protein sequence ID" value="KAI5434546.1"/>
    <property type="molecule type" value="Genomic_DNA"/>
</dbReference>
<protein>
    <submittedName>
        <fullName evidence="1">Uncharacterized protein</fullName>
    </submittedName>
</protein>
<dbReference type="PANTHER" id="PTHR36968">
    <property type="entry name" value="HOMEOBOX-DDT DOMAIN PROTEIN RLT2"/>
    <property type="match status" value="1"/>
</dbReference>
<dbReference type="Proteomes" id="UP001058974">
    <property type="component" value="Chromosome 2"/>
</dbReference>
<comment type="caution">
    <text evidence="1">The sequence shown here is derived from an EMBL/GenBank/DDBJ whole genome shotgun (WGS) entry which is preliminary data.</text>
</comment>
<proteinExistence type="predicted"/>
<reference evidence="1 2" key="1">
    <citation type="journal article" date="2022" name="Nat. Genet.">
        <title>Improved pea reference genome and pan-genome highlight genomic features and evolutionary characteristics.</title>
        <authorList>
            <person name="Yang T."/>
            <person name="Liu R."/>
            <person name="Luo Y."/>
            <person name="Hu S."/>
            <person name="Wang D."/>
            <person name="Wang C."/>
            <person name="Pandey M.K."/>
            <person name="Ge S."/>
            <person name="Xu Q."/>
            <person name="Li N."/>
            <person name="Li G."/>
            <person name="Huang Y."/>
            <person name="Saxena R.K."/>
            <person name="Ji Y."/>
            <person name="Li M."/>
            <person name="Yan X."/>
            <person name="He Y."/>
            <person name="Liu Y."/>
            <person name="Wang X."/>
            <person name="Xiang C."/>
            <person name="Varshney R.K."/>
            <person name="Ding H."/>
            <person name="Gao S."/>
            <person name="Zong X."/>
        </authorList>
    </citation>
    <scope>NUCLEOTIDE SEQUENCE [LARGE SCALE GENOMIC DNA]</scope>
    <source>
        <strain evidence="1 2">cv. Zhongwan 6</strain>
    </source>
</reference>
<accession>A0A9D4Y7Q2</accession>
<dbReference type="AlphaFoldDB" id="A0A9D4Y7Q2"/>